<organism evidence="2 3">
    <name type="scientific">Trichinella nelsoni</name>
    <dbReference type="NCBI Taxonomy" id="6336"/>
    <lineage>
        <taxon>Eukaryota</taxon>
        <taxon>Metazoa</taxon>
        <taxon>Ecdysozoa</taxon>
        <taxon>Nematoda</taxon>
        <taxon>Enoplea</taxon>
        <taxon>Dorylaimia</taxon>
        <taxon>Trichinellida</taxon>
        <taxon>Trichinellidae</taxon>
        <taxon>Trichinella</taxon>
    </lineage>
</organism>
<protein>
    <submittedName>
        <fullName evidence="2">Uncharacterized protein</fullName>
    </submittedName>
</protein>
<evidence type="ECO:0000313" key="2">
    <source>
        <dbReference type="EMBL" id="KRX22189.1"/>
    </source>
</evidence>
<feature type="region of interest" description="Disordered" evidence="1">
    <location>
        <begin position="1"/>
        <end position="47"/>
    </location>
</feature>
<dbReference type="EMBL" id="JYDL01000033">
    <property type="protein sequence ID" value="KRX22189.1"/>
    <property type="molecule type" value="Genomic_DNA"/>
</dbReference>
<keyword evidence="3" id="KW-1185">Reference proteome</keyword>
<evidence type="ECO:0000256" key="1">
    <source>
        <dbReference type="SAM" id="MobiDB-lite"/>
    </source>
</evidence>
<gene>
    <name evidence="2" type="ORF">T07_2695</name>
</gene>
<name>A0A0V0S631_9BILA</name>
<reference evidence="2 3" key="1">
    <citation type="submission" date="2015-01" db="EMBL/GenBank/DDBJ databases">
        <title>Evolution of Trichinella species and genotypes.</title>
        <authorList>
            <person name="Korhonen P.K."/>
            <person name="Edoardo P."/>
            <person name="Giuseppe L.R."/>
            <person name="Gasser R.B."/>
        </authorList>
    </citation>
    <scope>NUCLEOTIDE SEQUENCE [LARGE SCALE GENOMIC DNA]</scope>
    <source>
        <strain evidence="2">ISS37</strain>
    </source>
</reference>
<dbReference type="AlphaFoldDB" id="A0A0V0S631"/>
<dbReference type="Proteomes" id="UP000054630">
    <property type="component" value="Unassembled WGS sequence"/>
</dbReference>
<proteinExistence type="predicted"/>
<comment type="caution">
    <text evidence="2">The sequence shown here is derived from an EMBL/GenBank/DDBJ whole genome shotgun (WGS) entry which is preliminary data.</text>
</comment>
<evidence type="ECO:0000313" key="3">
    <source>
        <dbReference type="Proteomes" id="UP000054630"/>
    </source>
</evidence>
<accession>A0A0V0S631</accession>
<sequence>MQKSSPSPGPFVLSNAQEAETRTRAQDCATGRASNSTQAALAKVTTQQRRQVSMQQQQQQQQQQPSRRKILQLYLSIFCLENVKN</sequence>